<reference evidence="4 5" key="1">
    <citation type="journal article" date="2011" name="Science">
        <title>The Selaginella genome identifies genetic changes associated with the evolution of vascular plants.</title>
        <authorList>
            <person name="Banks J.A."/>
            <person name="Nishiyama T."/>
            <person name="Hasebe M."/>
            <person name="Bowman J.L."/>
            <person name="Gribskov M."/>
            <person name="dePamphilis C."/>
            <person name="Albert V.A."/>
            <person name="Aono N."/>
            <person name="Aoyama T."/>
            <person name="Ambrose B.A."/>
            <person name="Ashton N.W."/>
            <person name="Axtell M.J."/>
            <person name="Barker E."/>
            <person name="Barker M.S."/>
            <person name="Bennetzen J.L."/>
            <person name="Bonawitz N.D."/>
            <person name="Chapple C."/>
            <person name="Cheng C."/>
            <person name="Correa L.G."/>
            <person name="Dacre M."/>
            <person name="DeBarry J."/>
            <person name="Dreyer I."/>
            <person name="Elias M."/>
            <person name="Engstrom E.M."/>
            <person name="Estelle M."/>
            <person name="Feng L."/>
            <person name="Finet C."/>
            <person name="Floyd S.K."/>
            <person name="Frommer W.B."/>
            <person name="Fujita T."/>
            <person name="Gramzow L."/>
            <person name="Gutensohn M."/>
            <person name="Harholt J."/>
            <person name="Hattori M."/>
            <person name="Heyl A."/>
            <person name="Hirai T."/>
            <person name="Hiwatashi Y."/>
            <person name="Ishikawa M."/>
            <person name="Iwata M."/>
            <person name="Karol K.G."/>
            <person name="Koehler B."/>
            <person name="Kolukisaoglu U."/>
            <person name="Kubo M."/>
            <person name="Kurata T."/>
            <person name="Lalonde S."/>
            <person name="Li K."/>
            <person name="Li Y."/>
            <person name="Litt A."/>
            <person name="Lyons E."/>
            <person name="Manning G."/>
            <person name="Maruyama T."/>
            <person name="Michael T.P."/>
            <person name="Mikami K."/>
            <person name="Miyazaki S."/>
            <person name="Morinaga S."/>
            <person name="Murata T."/>
            <person name="Mueller-Roeber B."/>
            <person name="Nelson D.R."/>
            <person name="Obara M."/>
            <person name="Oguri Y."/>
            <person name="Olmstead R.G."/>
            <person name="Onodera N."/>
            <person name="Petersen B.L."/>
            <person name="Pils B."/>
            <person name="Prigge M."/>
            <person name="Rensing S.A."/>
            <person name="Riano-Pachon D.M."/>
            <person name="Roberts A.W."/>
            <person name="Sato Y."/>
            <person name="Scheller H.V."/>
            <person name="Schulz B."/>
            <person name="Schulz C."/>
            <person name="Shakirov E.V."/>
            <person name="Shibagaki N."/>
            <person name="Shinohara N."/>
            <person name="Shippen D.E."/>
            <person name="Soerensen I."/>
            <person name="Sotooka R."/>
            <person name="Sugimoto N."/>
            <person name="Sugita M."/>
            <person name="Sumikawa N."/>
            <person name="Tanurdzic M."/>
            <person name="Theissen G."/>
            <person name="Ulvskov P."/>
            <person name="Wakazuki S."/>
            <person name="Weng J.K."/>
            <person name="Willats W.W."/>
            <person name="Wipf D."/>
            <person name="Wolf P.G."/>
            <person name="Yang L."/>
            <person name="Zimmer A.D."/>
            <person name="Zhu Q."/>
            <person name="Mitros T."/>
            <person name="Hellsten U."/>
            <person name="Loque D."/>
            <person name="Otillar R."/>
            <person name="Salamov A."/>
            <person name="Schmutz J."/>
            <person name="Shapiro H."/>
            <person name="Lindquist E."/>
            <person name="Lucas S."/>
            <person name="Rokhsar D."/>
            <person name="Grigoriev I.V."/>
        </authorList>
    </citation>
    <scope>NUCLEOTIDE SEQUENCE [LARGE SCALE GENOMIC DNA]</scope>
</reference>
<evidence type="ECO:0000313" key="5">
    <source>
        <dbReference type="Proteomes" id="UP000001514"/>
    </source>
</evidence>
<protein>
    <submittedName>
        <fullName evidence="4">Uncharacterized protein</fullName>
    </submittedName>
</protein>
<dbReference type="STRING" id="88036.D8T2L6"/>
<keyword evidence="1" id="KW-0479">Metal-binding</keyword>
<dbReference type="FunCoup" id="D8T2L6">
    <property type="interactions" value="1410"/>
</dbReference>
<dbReference type="PANTHER" id="PTHR42896:SF4">
    <property type="entry name" value="OS08G0485900 PROTEIN"/>
    <property type="match status" value="1"/>
</dbReference>
<evidence type="ECO:0000256" key="3">
    <source>
        <dbReference type="ARBA" id="ARBA00061496"/>
    </source>
</evidence>
<dbReference type="SUPFAM" id="SSF56784">
    <property type="entry name" value="HAD-like"/>
    <property type="match status" value="1"/>
</dbReference>
<dbReference type="Gramene" id="EFJ09075">
    <property type="protein sequence ID" value="EFJ09075"/>
    <property type="gene ID" value="SELMODRAFT_447828"/>
</dbReference>
<dbReference type="InterPro" id="IPR023198">
    <property type="entry name" value="PGP-like_dom2"/>
</dbReference>
<name>D8T2L6_SELML</name>
<keyword evidence="5" id="KW-1185">Reference proteome</keyword>
<gene>
    <name evidence="4" type="ORF">SELMODRAFT_447828</name>
</gene>
<dbReference type="PANTHER" id="PTHR42896">
    <property type="entry name" value="XYLULOSE-1,5-BISPHOSPHATE (XUBP) PHOSPHATASE"/>
    <property type="match status" value="1"/>
</dbReference>
<dbReference type="Proteomes" id="UP000001514">
    <property type="component" value="Unassembled WGS sequence"/>
</dbReference>
<dbReference type="GO" id="GO:0016787">
    <property type="term" value="F:hydrolase activity"/>
    <property type="evidence" value="ECO:0007669"/>
    <property type="project" value="UniProtKB-KW"/>
</dbReference>
<dbReference type="Gene3D" id="1.10.150.240">
    <property type="entry name" value="Putative phosphatase, domain 2"/>
    <property type="match status" value="1"/>
</dbReference>
<organism evidence="5">
    <name type="scientific">Selaginella moellendorffii</name>
    <name type="common">Spikemoss</name>
    <dbReference type="NCBI Taxonomy" id="88036"/>
    <lineage>
        <taxon>Eukaryota</taxon>
        <taxon>Viridiplantae</taxon>
        <taxon>Streptophyta</taxon>
        <taxon>Embryophyta</taxon>
        <taxon>Tracheophyta</taxon>
        <taxon>Lycopodiopsida</taxon>
        <taxon>Selaginellales</taxon>
        <taxon>Selaginellaceae</taxon>
        <taxon>Selaginella</taxon>
    </lineage>
</organism>
<dbReference type="Gene3D" id="3.40.50.1000">
    <property type="entry name" value="HAD superfamily/HAD-like"/>
    <property type="match status" value="1"/>
</dbReference>
<dbReference type="SFLD" id="SFLDG01129">
    <property type="entry name" value="C1.5:_HAD__Beta-PGM__Phosphata"/>
    <property type="match status" value="1"/>
</dbReference>
<dbReference type="eggNOG" id="KOG2914">
    <property type="taxonomic scope" value="Eukaryota"/>
</dbReference>
<dbReference type="Pfam" id="PF00702">
    <property type="entry name" value="Hydrolase"/>
    <property type="match status" value="1"/>
</dbReference>
<dbReference type="GO" id="GO:0046872">
    <property type="term" value="F:metal ion binding"/>
    <property type="evidence" value="ECO:0007669"/>
    <property type="project" value="UniProtKB-KW"/>
</dbReference>
<dbReference type="FunFam" id="3.40.50.1000:FF:000036">
    <property type="entry name" value="HAD family hydrolase"/>
    <property type="match status" value="1"/>
</dbReference>
<keyword evidence="2" id="KW-0378">Hydrolase</keyword>
<dbReference type="InterPro" id="IPR006439">
    <property type="entry name" value="HAD-SF_hydro_IA"/>
</dbReference>
<dbReference type="OMA" id="DIQACLF"/>
<dbReference type="InterPro" id="IPR044999">
    <property type="entry name" value="CbbY-like"/>
</dbReference>
<dbReference type="KEGG" id="smo:SELMODRAFT_447828"/>
<proteinExistence type="inferred from homology"/>
<evidence type="ECO:0000313" key="4">
    <source>
        <dbReference type="EMBL" id="EFJ09075.1"/>
    </source>
</evidence>
<dbReference type="EMBL" id="GL377666">
    <property type="protein sequence ID" value="EFJ09075.1"/>
    <property type="molecule type" value="Genomic_DNA"/>
</dbReference>
<dbReference type="InParanoid" id="D8T2L6"/>
<evidence type="ECO:0000256" key="2">
    <source>
        <dbReference type="ARBA" id="ARBA00022801"/>
    </source>
</evidence>
<sequence>MASLGLLPTLSVGGALINECSDLDGAAQTDLLMAYSRNGDAKEALLVTPNAVDSVESKDIVTWNVIEMAMDEKQSALPKTVYLMAVLLSSGNARLELWSKVHIGYGRARQKRAAWNLRAGCGVRASLDALVFDCDGVILESEDLHRRAYNATFENFEVRCPGNKSPVVWSTEFYDELQNQIGGGKPKMRWYFNRNGWPSSSLYSSLKDDDAKAQLIDTLQDWKTNKYKDIIASGAVEPRPGVLRLMDEARDMGIKVAVCSAATKSSVVFCLTNLLGKERFQQLDCFLAGDDVEEKKPNPMIYKVAVEKLGATPDKCIVIEDSVIGLKAAVGAGMKCVVTFTSSTSKQDFSEAAAVFSSLETVSLDHLVKLLDERVIATG</sequence>
<dbReference type="HOGENOM" id="CLU_045011_0_1_1"/>
<evidence type="ECO:0000256" key="1">
    <source>
        <dbReference type="ARBA" id="ARBA00022723"/>
    </source>
</evidence>
<dbReference type="InterPro" id="IPR036412">
    <property type="entry name" value="HAD-like_sf"/>
</dbReference>
<dbReference type="PRINTS" id="PR00413">
    <property type="entry name" value="HADHALOGNASE"/>
</dbReference>
<dbReference type="InterPro" id="IPR023214">
    <property type="entry name" value="HAD_sf"/>
</dbReference>
<dbReference type="AlphaFoldDB" id="D8T2L6"/>
<dbReference type="SFLD" id="SFLDS00003">
    <property type="entry name" value="Haloacid_Dehalogenase"/>
    <property type="match status" value="1"/>
</dbReference>
<comment type="similarity">
    <text evidence="3">Belongs to the HAD-like hydrolase superfamily. DOG/GPP family.</text>
</comment>
<accession>D8T2L6</accession>
<dbReference type="NCBIfam" id="TIGR01509">
    <property type="entry name" value="HAD-SF-IA-v3"/>
    <property type="match status" value="1"/>
</dbReference>